<accession>A0AAE3HDC6</accession>
<keyword evidence="1" id="KW-0813">Transport</keyword>
<keyword evidence="3" id="KW-0762">Sugar transport</keyword>
<dbReference type="InterPro" id="IPR004715">
    <property type="entry name" value="PTS_IIA_fruc"/>
</dbReference>
<protein>
    <submittedName>
        <fullName evidence="7">Fructose PTS transporter subunit IIA</fullName>
        <ecNumber evidence="7">2.7.1.202</ecNumber>
    </submittedName>
</protein>
<evidence type="ECO:0000256" key="1">
    <source>
        <dbReference type="ARBA" id="ARBA00022448"/>
    </source>
</evidence>
<dbReference type="GO" id="GO:0016020">
    <property type="term" value="C:membrane"/>
    <property type="evidence" value="ECO:0007669"/>
    <property type="project" value="InterPro"/>
</dbReference>
<dbReference type="PANTHER" id="PTHR47738:SF1">
    <property type="entry name" value="NITROGEN REGULATORY PROTEIN"/>
    <property type="match status" value="1"/>
</dbReference>
<dbReference type="PANTHER" id="PTHR47738">
    <property type="entry name" value="PTS SYSTEM FRUCTOSE-LIKE EIIA COMPONENT-RELATED"/>
    <property type="match status" value="1"/>
</dbReference>
<organism evidence="7 8">
    <name type="scientific">Irregularibacter muris</name>
    <dbReference type="NCBI Taxonomy" id="1796619"/>
    <lineage>
        <taxon>Bacteria</taxon>
        <taxon>Bacillati</taxon>
        <taxon>Bacillota</taxon>
        <taxon>Clostridia</taxon>
        <taxon>Eubacteriales</taxon>
        <taxon>Eubacteriaceae</taxon>
        <taxon>Irregularibacter</taxon>
    </lineage>
</organism>
<dbReference type="NCBIfam" id="TIGR00848">
    <property type="entry name" value="fruA"/>
    <property type="match status" value="1"/>
</dbReference>
<dbReference type="EC" id="2.7.1.202" evidence="7"/>
<dbReference type="GO" id="GO:0008982">
    <property type="term" value="F:protein-N(PI)-phosphohistidine-sugar phosphotransferase activity"/>
    <property type="evidence" value="ECO:0007669"/>
    <property type="project" value="InterPro"/>
</dbReference>
<dbReference type="AlphaFoldDB" id="A0AAE3HDC6"/>
<comment type="caution">
    <text evidence="7">The sequence shown here is derived from an EMBL/GenBank/DDBJ whole genome shotgun (WGS) entry which is preliminary data.</text>
</comment>
<evidence type="ECO:0000256" key="5">
    <source>
        <dbReference type="ARBA" id="ARBA00022683"/>
    </source>
</evidence>
<evidence type="ECO:0000313" key="8">
    <source>
        <dbReference type="Proteomes" id="UP001205748"/>
    </source>
</evidence>
<keyword evidence="2" id="KW-0597">Phosphoprotein</keyword>
<keyword evidence="8" id="KW-1185">Reference proteome</keyword>
<reference evidence="7" key="1">
    <citation type="submission" date="2022-07" db="EMBL/GenBank/DDBJ databases">
        <title>Enhanced cultured diversity of the mouse gut microbiota enables custom-made synthetic communities.</title>
        <authorList>
            <person name="Afrizal A."/>
        </authorList>
    </citation>
    <scope>NUCLEOTIDE SEQUENCE</scope>
    <source>
        <strain evidence="7">DSM 28593</strain>
    </source>
</reference>
<dbReference type="Gene3D" id="3.40.930.10">
    <property type="entry name" value="Mannitol-specific EII, Chain A"/>
    <property type="match status" value="1"/>
</dbReference>
<dbReference type="PROSITE" id="PS51094">
    <property type="entry name" value="PTS_EIIA_TYPE_2"/>
    <property type="match status" value="1"/>
</dbReference>
<keyword evidence="5" id="KW-0598">Phosphotransferase system</keyword>
<feature type="domain" description="PTS EIIA type-2" evidence="6">
    <location>
        <begin position="2"/>
        <end position="144"/>
    </location>
</feature>
<dbReference type="GO" id="GO:0030295">
    <property type="term" value="F:protein kinase activator activity"/>
    <property type="evidence" value="ECO:0007669"/>
    <property type="project" value="TreeGrafter"/>
</dbReference>
<dbReference type="InterPro" id="IPR016152">
    <property type="entry name" value="PTrfase/Anion_transptr"/>
</dbReference>
<evidence type="ECO:0000256" key="2">
    <source>
        <dbReference type="ARBA" id="ARBA00022553"/>
    </source>
</evidence>
<dbReference type="EMBL" id="JANKAS010000003">
    <property type="protein sequence ID" value="MCR1898420.1"/>
    <property type="molecule type" value="Genomic_DNA"/>
</dbReference>
<dbReference type="CDD" id="cd00211">
    <property type="entry name" value="PTS_IIA_fru"/>
    <property type="match status" value="1"/>
</dbReference>
<name>A0AAE3HDC6_9FIRM</name>
<dbReference type="InterPro" id="IPR051541">
    <property type="entry name" value="PTS_SugarTrans_NitroReg"/>
</dbReference>
<dbReference type="SUPFAM" id="SSF55804">
    <property type="entry name" value="Phoshotransferase/anion transport protein"/>
    <property type="match status" value="1"/>
</dbReference>
<proteinExistence type="predicted"/>
<keyword evidence="4 7" id="KW-0808">Transferase</keyword>
<evidence type="ECO:0000259" key="6">
    <source>
        <dbReference type="PROSITE" id="PS51094"/>
    </source>
</evidence>
<evidence type="ECO:0000256" key="4">
    <source>
        <dbReference type="ARBA" id="ARBA00022679"/>
    </source>
</evidence>
<sequence length="147" mass="17042">MEIFKRNYLFLDVDVKRKEEAMNFIASKADELGISKDKQQTEEDLWNREKEFNTAIDETIAIPHTKSETINFPAVLIIKLKNSIDWGGENIKLIISFLTPKENKENIHLTMLSKISRKLIDEEFKLTLNQSNDANVVYKLIQNALNS</sequence>
<evidence type="ECO:0000313" key="7">
    <source>
        <dbReference type="EMBL" id="MCR1898420.1"/>
    </source>
</evidence>
<dbReference type="InterPro" id="IPR002178">
    <property type="entry name" value="PTS_EIIA_type-2_dom"/>
</dbReference>
<dbReference type="Proteomes" id="UP001205748">
    <property type="component" value="Unassembled WGS sequence"/>
</dbReference>
<gene>
    <name evidence="7" type="ORF">NSA47_05375</name>
</gene>
<dbReference type="GO" id="GO:0009401">
    <property type="term" value="P:phosphoenolpyruvate-dependent sugar phosphotransferase system"/>
    <property type="evidence" value="ECO:0007669"/>
    <property type="project" value="UniProtKB-KW"/>
</dbReference>
<evidence type="ECO:0000256" key="3">
    <source>
        <dbReference type="ARBA" id="ARBA00022597"/>
    </source>
</evidence>
<dbReference type="Pfam" id="PF00359">
    <property type="entry name" value="PTS_EIIA_2"/>
    <property type="match status" value="1"/>
</dbReference>